<accession>A0ABD1VVQ9</accession>
<reference evidence="2" key="1">
    <citation type="submission" date="2024-07" db="EMBL/GenBank/DDBJ databases">
        <title>Two chromosome-level genome assemblies of Korean endemic species Abeliophyllum distichum and Forsythia ovata (Oleaceae).</title>
        <authorList>
            <person name="Jang H."/>
        </authorList>
    </citation>
    <scope>NUCLEOTIDE SEQUENCE [LARGE SCALE GENOMIC DNA]</scope>
</reference>
<evidence type="ECO:0000313" key="1">
    <source>
        <dbReference type="EMBL" id="KAL2541479.1"/>
    </source>
</evidence>
<dbReference type="AlphaFoldDB" id="A0ABD1VVQ9"/>
<comment type="caution">
    <text evidence="1">The sequence shown here is derived from an EMBL/GenBank/DDBJ whole genome shotgun (WGS) entry which is preliminary data.</text>
</comment>
<dbReference type="EMBL" id="JBFOLK010000001">
    <property type="protein sequence ID" value="KAL2541479.1"/>
    <property type="molecule type" value="Genomic_DNA"/>
</dbReference>
<sequence length="146" mass="16641">MKLPIKANDNRIPFDYETYGSKATVLDSSIIAILEYCDSNNSTFEYPLVLKLCEFDIGNVSFATDQMERHLEVGSINYESYDSLNKRHLLMSLELFLFIYYKESMLGEQPVSFFCDSVLTEGQLGGLSYTLNAQSLRTTRKTMGLL</sequence>
<organism evidence="1 2">
    <name type="scientific">Abeliophyllum distichum</name>
    <dbReference type="NCBI Taxonomy" id="126358"/>
    <lineage>
        <taxon>Eukaryota</taxon>
        <taxon>Viridiplantae</taxon>
        <taxon>Streptophyta</taxon>
        <taxon>Embryophyta</taxon>
        <taxon>Tracheophyta</taxon>
        <taxon>Spermatophyta</taxon>
        <taxon>Magnoliopsida</taxon>
        <taxon>eudicotyledons</taxon>
        <taxon>Gunneridae</taxon>
        <taxon>Pentapetalae</taxon>
        <taxon>asterids</taxon>
        <taxon>lamiids</taxon>
        <taxon>Lamiales</taxon>
        <taxon>Oleaceae</taxon>
        <taxon>Forsythieae</taxon>
        <taxon>Abeliophyllum</taxon>
    </lineage>
</organism>
<name>A0ABD1VVQ9_9LAMI</name>
<proteinExistence type="predicted"/>
<gene>
    <name evidence="1" type="ORF">Adt_02457</name>
</gene>
<keyword evidence="2" id="KW-1185">Reference proteome</keyword>
<dbReference type="Proteomes" id="UP001604336">
    <property type="component" value="Unassembled WGS sequence"/>
</dbReference>
<protein>
    <submittedName>
        <fullName evidence="1">Uncharacterized protein</fullName>
    </submittedName>
</protein>
<evidence type="ECO:0000313" key="2">
    <source>
        <dbReference type="Proteomes" id="UP001604336"/>
    </source>
</evidence>